<dbReference type="AlphaFoldDB" id="A0A3G2R3K9"/>
<organism evidence="1 2">
    <name type="scientific">Biomaibacter acetigenes</name>
    <dbReference type="NCBI Taxonomy" id="2316383"/>
    <lineage>
        <taxon>Bacteria</taxon>
        <taxon>Bacillati</taxon>
        <taxon>Bacillota</taxon>
        <taxon>Clostridia</taxon>
        <taxon>Thermosediminibacterales</taxon>
        <taxon>Tepidanaerobacteraceae</taxon>
        <taxon>Biomaibacter</taxon>
    </lineage>
</organism>
<evidence type="ECO:0000313" key="2">
    <source>
        <dbReference type="Proteomes" id="UP000280960"/>
    </source>
</evidence>
<dbReference type="RefSeq" id="WP_122014370.1">
    <property type="nucleotide sequence ID" value="NZ_CP033169.1"/>
</dbReference>
<name>A0A3G2R3K9_9FIRM</name>
<keyword evidence="2" id="KW-1185">Reference proteome</keyword>
<dbReference type="KEGG" id="bacg:D2962_05290"/>
<sequence length="177" mass="18821">MALAIAVSAQGYGAEAAFDYRAEMTGHTVIKPSSGQEFLEMLSELCKKGGAIYIIKVFSHSYPRGIIMTNWSGFYDEPGPSDTKRAAYVSDLAARIQKGDILFAGGSQILLFGCDLAGNFSIKLSAATGGSVIASTGGTYPEIAGGRETGIFISTDRWEVYTAGSFSYSAGNRLRAW</sequence>
<dbReference type="Proteomes" id="UP000280960">
    <property type="component" value="Chromosome"/>
</dbReference>
<proteinExistence type="predicted"/>
<reference evidence="1 2" key="1">
    <citation type="submission" date="2018-10" db="EMBL/GenBank/DDBJ databases">
        <authorList>
            <person name="Zhang X."/>
        </authorList>
    </citation>
    <scope>NUCLEOTIDE SEQUENCE [LARGE SCALE GENOMIC DNA]</scope>
    <source>
        <strain evidence="1 2">SK-G1</strain>
    </source>
</reference>
<gene>
    <name evidence="1" type="ORF">D2962_05290</name>
</gene>
<dbReference type="EMBL" id="CP033169">
    <property type="protein sequence ID" value="AYO30104.1"/>
    <property type="molecule type" value="Genomic_DNA"/>
</dbReference>
<evidence type="ECO:0008006" key="3">
    <source>
        <dbReference type="Google" id="ProtNLM"/>
    </source>
</evidence>
<accession>A0A3G2R3K9</accession>
<evidence type="ECO:0000313" key="1">
    <source>
        <dbReference type="EMBL" id="AYO30104.1"/>
    </source>
</evidence>
<protein>
    <recommendedName>
        <fullName evidence="3">DUF4347 domain-containing protein</fullName>
    </recommendedName>
</protein>